<evidence type="ECO:0000256" key="7">
    <source>
        <dbReference type="ARBA" id="ARBA00023224"/>
    </source>
</evidence>
<evidence type="ECO:0000256" key="1">
    <source>
        <dbReference type="ARBA" id="ARBA00004141"/>
    </source>
</evidence>
<keyword evidence="2 8" id="KW-0812">Transmembrane</keyword>
<dbReference type="AlphaFoldDB" id="A0A6P5JKV3"/>
<dbReference type="Proteomes" id="UP000515140">
    <property type="component" value="Unplaced"/>
</dbReference>
<evidence type="ECO:0000256" key="2">
    <source>
        <dbReference type="ARBA" id="ARBA00022692"/>
    </source>
</evidence>
<accession>A0A6P5JKV3</accession>
<dbReference type="Gene3D" id="1.20.1070.10">
    <property type="entry name" value="Rhodopsin 7-helix transmembrane proteins"/>
    <property type="match status" value="1"/>
</dbReference>
<evidence type="ECO:0000313" key="10">
    <source>
        <dbReference type="Proteomes" id="UP000515140"/>
    </source>
</evidence>
<feature type="transmembrane region" description="Helical" evidence="8">
    <location>
        <begin position="238"/>
        <end position="262"/>
    </location>
</feature>
<evidence type="ECO:0000259" key="9">
    <source>
        <dbReference type="PROSITE" id="PS50262"/>
    </source>
</evidence>
<keyword evidence="4" id="KW-0297">G-protein coupled receptor</keyword>
<dbReference type="PRINTS" id="PR00245">
    <property type="entry name" value="OLFACTORYR"/>
</dbReference>
<dbReference type="RefSeq" id="XP_020831801.1">
    <property type="nucleotide sequence ID" value="XM_020976142.1"/>
</dbReference>
<dbReference type="InterPro" id="IPR000725">
    <property type="entry name" value="Olfact_rcpt"/>
</dbReference>
<feature type="domain" description="G-protein coupled receptors family 1 profile" evidence="9">
    <location>
        <begin position="42"/>
        <end position="291"/>
    </location>
</feature>
<keyword evidence="3 8" id="KW-1133">Transmembrane helix</keyword>
<keyword evidence="6" id="KW-0675">Receptor</keyword>
<proteinExistence type="predicted"/>
<reference evidence="11" key="1">
    <citation type="submission" date="2025-08" db="UniProtKB">
        <authorList>
            <consortium name="RefSeq"/>
        </authorList>
    </citation>
    <scope>IDENTIFICATION</scope>
    <source>
        <tissue evidence="11">Spleen</tissue>
    </source>
</reference>
<dbReference type="SUPFAM" id="SSF81321">
    <property type="entry name" value="Family A G protein-coupled receptor-like"/>
    <property type="match status" value="1"/>
</dbReference>
<feature type="transmembrane region" description="Helical" evidence="8">
    <location>
        <begin position="133"/>
        <end position="156"/>
    </location>
</feature>
<feature type="non-terminal residue" evidence="11">
    <location>
        <position position="312"/>
    </location>
</feature>
<dbReference type="GO" id="GO:0016020">
    <property type="term" value="C:membrane"/>
    <property type="evidence" value="ECO:0007669"/>
    <property type="project" value="UniProtKB-SubCell"/>
</dbReference>
<dbReference type="InParanoid" id="A0A6P5JKV3"/>
<dbReference type="InterPro" id="IPR017452">
    <property type="entry name" value="GPCR_Rhodpsn_7TM"/>
</dbReference>
<gene>
    <name evidence="11" type="primary">LOC110200725</name>
</gene>
<name>A0A6P5JKV3_PHACI</name>
<dbReference type="GeneID" id="110200725"/>
<evidence type="ECO:0000256" key="6">
    <source>
        <dbReference type="ARBA" id="ARBA00023170"/>
    </source>
</evidence>
<evidence type="ECO:0000256" key="3">
    <source>
        <dbReference type="ARBA" id="ARBA00022989"/>
    </source>
</evidence>
<keyword evidence="7" id="KW-0807">Transducer</keyword>
<feature type="transmembrane region" description="Helical" evidence="8">
    <location>
        <begin position="28"/>
        <end position="52"/>
    </location>
</feature>
<dbReference type="Pfam" id="PF13853">
    <property type="entry name" value="7tm_4"/>
    <property type="match status" value="1"/>
</dbReference>
<protein>
    <submittedName>
        <fullName evidence="11">Olfactory receptor 5B12-like</fullName>
    </submittedName>
</protein>
<dbReference type="GO" id="GO:0004930">
    <property type="term" value="F:G protein-coupled receptor activity"/>
    <property type="evidence" value="ECO:0007669"/>
    <property type="project" value="UniProtKB-KW"/>
</dbReference>
<feature type="transmembrane region" description="Helical" evidence="8">
    <location>
        <begin position="59"/>
        <end position="79"/>
    </location>
</feature>
<dbReference type="PROSITE" id="PS50262">
    <property type="entry name" value="G_PROTEIN_RECEP_F1_2"/>
    <property type="match status" value="1"/>
</dbReference>
<evidence type="ECO:0000256" key="4">
    <source>
        <dbReference type="ARBA" id="ARBA00023040"/>
    </source>
</evidence>
<dbReference type="PRINTS" id="PR00237">
    <property type="entry name" value="GPCRRHODOPSN"/>
</dbReference>
<comment type="subcellular location">
    <subcellularLocation>
        <location evidence="1">Membrane</location>
        <topology evidence="1">Multi-pass membrane protein</topology>
    </subcellularLocation>
</comment>
<sequence length="312" mass="34608">MTIMKNDSEVNEFVLGGLTDAPELQVPLFIMFMVIYLSTLVGNLGMIALISWDSHLHTAMYFFLSNLSLVDFGYSSAVTPKVMAGLLTGDKVISYNGCAAQMFFFMAFASAESYLLAVMAYDRYEAVCKPLHYATTMTSSVCATLAMGSYVCGFLQSCIHTSCTFSLSFCSSNVIHHFFCDIPPLLALSCSAVHFNELMVFVLGGLTIFFILVVILTSYLFIFIAILRMRSAESRQKAFSTCASHLTAVSIFFGTIIFMYLQPSSSHSMDTDKMASVFYATVIPMLNPLVYSLRNKEVKSAFRKLVSEARFE</sequence>
<evidence type="ECO:0000256" key="5">
    <source>
        <dbReference type="ARBA" id="ARBA00023136"/>
    </source>
</evidence>
<dbReference type="FunFam" id="1.20.1070.10:FF:000003">
    <property type="entry name" value="Olfactory receptor"/>
    <property type="match status" value="1"/>
</dbReference>
<evidence type="ECO:0000313" key="11">
    <source>
        <dbReference type="RefSeq" id="XP_020831801.1"/>
    </source>
</evidence>
<dbReference type="InterPro" id="IPR000276">
    <property type="entry name" value="GPCR_Rhodpsn"/>
</dbReference>
<keyword evidence="5 8" id="KW-0472">Membrane</keyword>
<dbReference type="PANTHER" id="PTHR48018">
    <property type="entry name" value="OLFACTORY RECEPTOR"/>
    <property type="match status" value="1"/>
</dbReference>
<dbReference type="GO" id="GO:0004984">
    <property type="term" value="F:olfactory receptor activity"/>
    <property type="evidence" value="ECO:0007669"/>
    <property type="project" value="InterPro"/>
</dbReference>
<keyword evidence="10" id="KW-1185">Reference proteome</keyword>
<dbReference type="CDD" id="cd15407">
    <property type="entry name" value="7tmA_OR5B-like"/>
    <property type="match status" value="1"/>
</dbReference>
<organism evidence="10 11">
    <name type="scientific">Phascolarctos cinereus</name>
    <name type="common">Koala</name>
    <dbReference type="NCBI Taxonomy" id="38626"/>
    <lineage>
        <taxon>Eukaryota</taxon>
        <taxon>Metazoa</taxon>
        <taxon>Chordata</taxon>
        <taxon>Craniata</taxon>
        <taxon>Vertebrata</taxon>
        <taxon>Euteleostomi</taxon>
        <taxon>Mammalia</taxon>
        <taxon>Metatheria</taxon>
        <taxon>Diprotodontia</taxon>
        <taxon>Phascolarctidae</taxon>
        <taxon>Phascolarctos</taxon>
    </lineage>
</organism>
<feature type="transmembrane region" description="Helical" evidence="8">
    <location>
        <begin position="198"/>
        <end position="226"/>
    </location>
</feature>
<dbReference type="KEGG" id="pcw:110200725"/>
<feature type="transmembrane region" description="Helical" evidence="8">
    <location>
        <begin position="99"/>
        <end position="121"/>
    </location>
</feature>
<feature type="transmembrane region" description="Helical" evidence="8">
    <location>
        <begin position="274"/>
        <end position="293"/>
    </location>
</feature>
<evidence type="ECO:0000256" key="8">
    <source>
        <dbReference type="SAM" id="Phobius"/>
    </source>
</evidence>